<dbReference type="GO" id="GO:0009399">
    <property type="term" value="P:nitrogen fixation"/>
    <property type="evidence" value="ECO:0007669"/>
    <property type="project" value="InterPro"/>
</dbReference>
<accession>A0A4R3JAQ9</accession>
<keyword evidence="2" id="KW-0808">Transferase</keyword>
<feature type="region of interest" description="Disordered" evidence="1">
    <location>
        <begin position="1"/>
        <end position="20"/>
    </location>
</feature>
<dbReference type="RefSeq" id="WP_132939444.1">
    <property type="nucleotide sequence ID" value="NZ_CP119676.1"/>
</dbReference>
<dbReference type="Pfam" id="PF07357">
    <property type="entry name" value="DRAT"/>
    <property type="match status" value="1"/>
</dbReference>
<dbReference type="EMBL" id="SLZW01000007">
    <property type="protein sequence ID" value="TCS61740.1"/>
    <property type="molecule type" value="Genomic_DNA"/>
</dbReference>
<protein>
    <submittedName>
        <fullName evidence="2">NAD+--dinitrogen-reductase ADP-D-ribosyltransferase</fullName>
    </submittedName>
</protein>
<reference evidence="2 3" key="1">
    <citation type="submission" date="2019-03" db="EMBL/GenBank/DDBJ databases">
        <title>Genomic Encyclopedia of Type Strains, Phase IV (KMG-IV): sequencing the most valuable type-strain genomes for metagenomic binning, comparative biology and taxonomic classification.</title>
        <authorList>
            <person name="Goeker M."/>
        </authorList>
    </citation>
    <scope>NUCLEOTIDE SEQUENCE [LARGE SCALE GENOMIC DNA]</scope>
    <source>
        <strain evidence="2 3">DSM 101688</strain>
    </source>
</reference>
<comment type="caution">
    <text evidence="2">The sequence shown here is derived from an EMBL/GenBank/DDBJ whole genome shotgun (WGS) entry which is preliminary data.</text>
</comment>
<evidence type="ECO:0000313" key="2">
    <source>
        <dbReference type="EMBL" id="TCS61740.1"/>
    </source>
</evidence>
<dbReference type="AlphaFoldDB" id="A0A4R3JAQ9"/>
<keyword evidence="3" id="KW-1185">Reference proteome</keyword>
<dbReference type="InterPro" id="IPR009953">
    <property type="entry name" value="DRA_trans"/>
</dbReference>
<sequence length="296" mass="32591">MTKDAGTARPPTREGDESGAPRFAHTALNRCNVPPHIIAAQAFQKHPLAIEIDGVRTFHGDLFRRLDRLTTPDARARAFADYMTVAFRLHRPQDVGGGDARKRGREGATYLNILRGWGFDPDGREGAVLKRWAESRFGLCTLYHDGPLSKGPDKAGGDDEASPYQSATSRGLYNTNALEAQLDLVYAFCQDELARRPGTGAHIDLYRGVNRIDDYAILDRPINPGTGPRRAVMVLNNVNSFTRARARAGEFGDVILKVRVPLVKIFFFPGLLPGRLDGEGEHIVIGGVYAVEYSTF</sequence>
<gene>
    <name evidence="2" type="ORF">EDD55_107149</name>
</gene>
<name>A0A4R3JAQ9_9PROT</name>
<proteinExistence type="predicted"/>
<evidence type="ECO:0000313" key="3">
    <source>
        <dbReference type="Proteomes" id="UP000295304"/>
    </source>
</evidence>
<dbReference type="GO" id="GO:0030701">
    <property type="term" value="F:NAD+-dinitrogen-reductase ADP-D-ribosyltransferase activity"/>
    <property type="evidence" value="ECO:0007669"/>
    <property type="project" value="InterPro"/>
</dbReference>
<organism evidence="2 3">
    <name type="scientific">Varunaivibrio sulfuroxidans</name>
    <dbReference type="NCBI Taxonomy" id="1773489"/>
    <lineage>
        <taxon>Bacteria</taxon>
        <taxon>Pseudomonadati</taxon>
        <taxon>Pseudomonadota</taxon>
        <taxon>Alphaproteobacteria</taxon>
        <taxon>Rhodospirillales</taxon>
        <taxon>Magnetovibrionaceae</taxon>
        <taxon>Varunaivibrio</taxon>
    </lineage>
</organism>
<dbReference type="Proteomes" id="UP000295304">
    <property type="component" value="Unassembled WGS sequence"/>
</dbReference>
<dbReference type="OrthoDB" id="183043at2"/>
<evidence type="ECO:0000256" key="1">
    <source>
        <dbReference type="SAM" id="MobiDB-lite"/>
    </source>
</evidence>